<accession>A0AAD3CSX7</accession>
<evidence type="ECO:0000313" key="11">
    <source>
        <dbReference type="EMBL" id="GFH51487.1"/>
    </source>
</evidence>
<dbReference type="AlphaFoldDB" id="A0AAD3CSX7"/>
<dbReference type="GO" id="GO:0016020">
    <property type="term" value="C:membrane"/>
    <property type="evidence" value="ECO:0007669"/>
    <property type="project" value="UniProtKB-SubCell"/>
</dbReference>
<dbReference type="Proteomes" id="UP001054902">
    <property type="component" value="Unassembled WGS sequence"/>
</dbReference>
<dbReference type="Gene3D" id="1.25.40.20">
    <property type="entry name" value="Ankyrin repeat-containing domain"/>
    <property type="match status" value="3"/>
</dbReference>
<evidence type="ECO:0000256" key="9">
    <source>
        <dbReference type="SAM" id="Phobius"/>
    </source>
</evidence>
<evidence type="ECO:0000256" key="1">
    <source>
        <dbReference type="ARBA" id="ARBA00004141"/>
    </source>
</evidence>
<feature type="transmembrane region" description="Helical" evidence="9">
    <location>
        <begin position="569"/>
        <end position="589"/>
    </location>
</feature>
<evidence type="ECO:0000256" key="8">
    <source>
        <dbReference type="SAM" id="MobiDB-lite"/>
    </source>
</evidence>
<evidence type="ECO:0000256" key="6">
    <source>
        <dbReference type="ARBA" id="ARBA00023136"/>
    </source>
</evidence>
<feature type="transmembrane region" description="Helical" evidence="9">
    <location>
        <begin position="595"/>
        <end position="614"/>
    </location>
</feature>
<organism evidence="11 12">
    <name type="scientific">Chaetoceros tenuissimus</name>
    <dbReference type="NCBI Taxonomy" id="426638"/>
    <lineage>
        <taxon>Eukaryota</taxon>
        <taxon>Sar</taxon>
        <taxon>Stramenopiles</taxon>
        <taxon>Ochrophyta</taxon>
        <taxon>Bacillariophyta</taxon>
        <taxon>Coscinodiscophyceae</taxon>
        <taxon>Chaetocerotophycidae</taxon>
        <taxon>Chaetocerotales</taxon>
        <taxon>Chaetocerotaceae</taxon>
        <taxon>Chaetoceros</taxon>
    </lineage>
</organism>
<dbReference type="PROSITE" id="PS50297">
    <property type="entry name" value="ANK_REP_REGION"/>
    <property type="match status" value="1"/>
</dbReference>
<feature type="transmembrane region" description="Helical" evidence="9">
    <location>
        <begin position="703"/>
        <end position="722"/>
    </location>
</feature>
<feature type="domain" description="Ion transport" evidence="10">
    <location>
        <begin position="571"/>
        <end position="809"/>
    </location>
</feature>
<evidence type="ECO:0000256" key="3">
    <source>
        <dbReference type="ARBA" id="ARBA00022737"/>
    </source>
</evidence>
<dbReference type="InterPro" id="IPR005821">
    <property type="entry name" value="Ion_trans_dom"/>
</dbReference>
<reference evidence="11 12" key="1">
    <citation type="journal article" date="2021" name="Sci. Rep.">
        <title>The genome of the diatom Chaetoceros tenuissimus carries an ancient integrated fragment of an extant virus.</title>
        <authorList>
            <person name="Hongo Y."/>
            <person name="Kimura K."/>
            <person name="Takaki Y."/>
            <person name="Yoshida Y."/>
            <person name="Baba S."/>
            <person name="Kobayashi G."/>
            <person name="Nagasaki K."/>
            <person name="Hano T."/>
            <person name="Tomaru Y."/>
        </authorList>
    </citation>
    <scope>NUCLEOTIDE SEQUENCE [LARGE SCALE GENOMIC DNA]</scope>
    <source>
        <strain evidence="11 12">NIES-3715</strain>
    </source>
</reference>
<dbReference type="PANTHER" id="PTHR24198">
    <property type="entry name" value="ANKYRIN REPEAT AND PROTEIN KINASE DOMAIN-CONTAINING PROTEIN"/>
    <property type="match status" value="1"/>
</dbReference>
<dbReference type="PROSITE" id="PS50088">
    <property type="entry name" value="ANK_REPEAT"/>
    <property type="match status" value="1"/>
</dbReference>
<protein>
    <recommendedName>
        <fullName evidence="10">Ion transport domain-containing protein</fullName>
    </recommendedName>
</protein>
<dbReference type="Pfam" id="PF12796">
    <property type="entry name" value="Ank_2"/>
    <property type="match status" value="2"/>
</dbReference>
<evidence type="ECO:0000256" key="5">
    <source>
        <dbReference type="ARBA" id="ARBA00023043"/>
    </source>
</evidence>
<evidence type="ECO:0000313" key="12">
    <source>
        <dbReference type="Proteomes" id="UP001054902"/>
    </source>
</evidence>
<keyword evidence="6 9" id="KW-0472">Membrane</keyword>
<comment type="subcellular location">
    <subcellularLocation>
        <location evidence="1">Membrane</location>
        <topology evidence="1">Multi-pass membrane protein</topology>
    </subcellularLocation>
</comment>
<sequence length="947" mass="105969">MEYNKKENWDDDKVQNPQDADWQADEEKGANDMPHKQQDQKEANKNIGSFQQPAKGRSIWHVADENDEITDASSQNEVDLQDMVERLLIEGLGHHILPKLIHASSWDEVRQVLRVSTASREDIIERIEVKDGDGDNLLHVALFKRAPPDILLNLITIGGKDVIDERNNSGQTSLHYACRYDANDNIIRELLNFGGAELLRCKDEDQMTALHSACSHYAHESVVKLILERGGTDLINEIDGNGFTALHFCCRSAGDPAVVKMLLDYGPSNLVCRATYQGWTALHHACANEASPDLVQLLVNAGRKDLILKKNEDGYTALYYACLTHDTPSILVILLDALGDDFIRSDEAANGLFLACAKGAPACLVMPFLERGGKKIVSHRRSNNQSVLHTACSTKDAKLDTVAALIEVGGRHLLFAEDDHRNKVIHYCCENCVDFEIIKTILDAAGAARDELILSQNDNGNTPLHSINASTPLDVIDLLVQNNNHLLLFLKDNDGDCPLDCLVNENSNFPEEQILYLQELMYEHDKTGSTIQTKTLANIRDLPYQQRAVVLRGKYVRTALNHLAIEPTALFVIFLDIIIQVLTLWIYSYEAADDLNLYSSLRTLLVVSLCWVSFREATQFFSSSFWAYMSDPSNIVDLAQIVLVGWTVASFFNDFEAKTNLYLLISCIGISWVRLVFVCSNVIYNIKVFVSALVSITKRLTPFIYVTIVIVMTFAHMFFAAGPPDGITCPSSGDGPNVQSDEYTNGGWTCYLNESYFHSFAMLLSGDFAFFNAPSGLSSGLSLLFASVIGIVLLNILIAVVNDSFVKVEGNSENAFWLGRLRFIDEVSDIKKFLNPKRCRKETVGMVDQFHGFVSFSYTFPFILILGFVTGGLFWPSGLKEYLFFGPIEYKPVQVQTRDIEDMAEKIRLMETKFAENIADLKETLAEDRSNMLTLLQRIEKLSEATC</sequence>
<dbReference type="GO" id="GO:0005216">
    <property type="term" value="F:monoatomic ion channel activity"/>
    <property type="evidence" value="ECO:0007669"/>
    <property type="project" value="InterPro"/>
</dbReference>
<evidence type="ECO:0000256" key="2">
    <source>
        <dbReference type="ARBA" id="ARBA00022692"/>
    </source>
</evidence>
<keyword evidence="2 9" id="KW-0812">Transmembrane</keyword>
<feature type="transmembrane region" description="Helical" evidence="9">
    <location>
        <begin position="661"/>
        <end position="683"/>
    </location>
</feature>
<dbReference type="Pfam" id="PF00520">
    <property type="entry name" value="Ion_trans"/>
    <property type="match status" value="1"/>
</dbReference>
<feature type="transmembrane region" description="Helical" evidence="9">
    <location>
        <begin position="856"/>
        <end position="875"/>
    </location>
</feature>
<name>A0AAD3CSX7_9STRA</name>
<keyword evidence="12" id="KW-1185">Reference proteome</keyword>
<dbReference type="SUPFAM" id="SSF48403">
    <property type="entry name" value="Ankyrin repeat"/>
    <property type="match status" value="2"/>
</dbReference>
<comment type="caution">
    <text evidence="11">The sequence shown here is derived from an EMBL/GenBank/DDBJ whole genome shotgun (WGS) entry which is preliminary data.</text>
</comment>
<feature type="repeat" description="ANK" evidence="7">
    <location>
        <begin position="169"/>
        <end position="194"/>
    </location>
</feature>
<feature type="transmembrane region" description="Helical" evidence="9">
    <location>
        <begin position="780"/>
        <end position="801"/>
    </location>
</feature>
<dbReference type="InterPro" id="IPR002110">
    <property type="entry name" value="Ankyrin_rpt"/>
</dbReference>
<dbReference type="InterPro" id="IPR036770">
    <property type="entry name" value="Ankyrin_rpt-contain_sf"/>
</dbReference>
<keyword evidence="5 7" id="KW-0040">ANK repeat</keyword>
<gene>
    <name evidence="11" type="ORF">CTEN210_07963</name>
</gene>
<feature type="compositionally biased region" description="Basic and acidic residues" evidence="8">
    <location>
        <begin position="25"/>
        <end position="44"/>
    </location>
</feature>
<feature type="compositionally biased region" description="Basic and acidic residues" evidence="8">
    <location>
        <begin position="1"/>
        <end position="14"/>
    </location>
</feature>
<evidence type="ECO:0000259" key="10">
    <source>
        <dbReference type="Pfam" id="PF00520"/>
    </source>
</evidence>
<dbReference type="SMART" id="SM00248">
    <property type="entry name" value="ANK"/>
    <property type="match status" value="9"/>
</dbReference>
<keyword evidence="3" id="KW-0677">Repeat</keyword>
<feature type="region of interest" description="Disordered" evidence="8">
    <location>
        <begin position="1"/>
        <end position="45"/>
    </location>
</feature>
<keyword evidence="4 9" id="KW-1133">Transmembrane helix</keyword>
<proteinExistence type="predicted"/>
<dbReference type="EMBL" id="BLLK01000045">
    <property type="protein sequence ID" value="GFH51487.1"/>
    <property type="molecule type" value="Genomic_DNA"/>
</dbReference>
<evidence type="ECO:0000256" key="7">
    <source>
        <dbReference type="PROSITE-ProRule" id="PRU00023"/>
    </source>
</evidence>
<dbReference type="PANTHER" id="PTHR24198:SF165">
    <property type="entry name" value="ANKYRIN REPEAT-CONTAINING PROTEIN-RELATED"/>
    <property type="match status" value="1"/>
</dbReference>
<evidence type="ECO:0000256" key="4">
    <source>
        <dbReference type="ARBA" id="ARBA00022989"/>
    </source>
</evidence>